<organism evidence="1 2">
    <name type="scientific">Mesomycoplasma hyopneumoniae (strain 7448)</name>
    <name type="common">Mycoplasma hyopneumoniae</name>
    <dbReference type="NCBI Taxonomy" id="262722"/>
    <lineage>
        <taxon>Bacteria</taxon>
        <taxon>Bacillati</taxon>
        <taxon>Mycoplasmatota</taxon>
        <taxon>Mycoplasmoidales</taxon>
        <taxon>Metamycoplasmataceae</taxon>
        <taxon>Mesomycoplasma</taxon>
    </lineage>
</organism>
<reference evidence="1 2" key="1">
    <citation type="journal article" date="2005" name="J. Bacteriol.">
        <title>Swine and poultry pathogens: the complete genome sequences of two strains of Mycoplasma hyopneumoniae and a strain of Mycoplasma synoviae.</title>
        <authorList>
            <person name="Vasconcelos A.T."/>
            <person name="Ferreira H.B."/>
            <person name="Bizarro C.V."/>
            <person name="Bonatto S.L."/>
            <person name="Carvalho M.O."/>
            <person name="Pinto P.M."/>
            <person name="Almeida D.F."/>
            <person name="Almeida L.G."/>
            <person name="Almeida R."/>
            <person name="Alves-Filho L."/>
            <person name="Assuncao E.N."/>
            <person name="Azevedo V.A."/>
            <person name="Bogo M.R."/>
            <person name="Brigido M.M."/>
            <person name="Brocchi M."/>
            <person name="Burity H.A."/>
            <person name="Camargo A.A."/>
            <person name="Camargo S.S."/>
            <person name="Carepo M.S."/>
            <person name="Carraro D.M."/>
            <person name="de Mattos Cascardo J.C."/>
            <person name="Castro L.A."/>
            <person name="Cavalcanti G."/>
            <person name="Chemale G."/>
            <person name="Collevatti R.G."/>
            <person name="Cunha C.W."/>
            <person name="Dallagiovanna B."/>
            <person name="Dambros B.P."/>
            <person name="Dellagostin O.A."/>
            <person name="Falcao C."/>
            <person name="Fantinatti-Garboggini F."/>
            <person name="Felipe M.S."/>
            <person name="Fiorentin L."/>
            <person name="Franco G.R."/>
            <person name="Freitas N.S."/>
            <person name="Frias D."/>
            <person name="Grangeiro T.B."/>
            <person name="Grisard E.C."/>
            <person name="Guimaraes C.T."/>
            <person name="Hungria M."/>
            <person name="Jardim S.N."/>
            <person name="Krieger M.A."/>
            <person name="Laurino J.P."/>
            <person name="Lima L.F."/>
            <person name="Lopes M.I."/>
            <person name="Loreto E.L."/>
            <person name="Madeira H.M."/>
            <person name="Manfio G.P."/>
            <person name="Maranhao A.Q."/>
            <person name="Martinkovics C.T."/>
            <person name="Medeiros S.R."/>
            <person name="Moreira M.A."/>
            <person name="Neiva M."/>
            <person name="Ramalho-Neto C.E."/>
            <person name="Nicolas M.F."/>
            <person name="Oliveira S.C."/>
            <person name="Paixao R.F."/>
            <person name="Pedrosa F.O."/>
            <person name="Pena S.D."/>
            <person name="Pereira M."/>
            <person name="Pereira-Ferrari L."/>
            <person name="Piffer I."/>
            <person name="Pinto L.S."/>
            <person name="Potrich D.P."/>
            <person name="Salim A.C."/>
            <person name="Santos F.R."/>
            <person name="Schmitt R."/>
            <person name="Schneider M.P."/>
            <person name="Schrank A."/>
            <person name="Schrank I.S."/>
            <person name="Schuck A.F."/>
            <person name="Seuanez H.N."/>
            <person name="Silva D.W."/>
            <person name="Silva R."/>
            <person name="Silva S.C."/>
            <person name="Soares C.M."/>
            <person name="Souza K.R."/>
            <person name="Souza R.C."/>
            <person name="Staats C.C."/>
            <person name="Steffens M.B."/>
            <person name="Teixeira S.M."/>
            <person name="Urmenyi T.P."/>
            <person name="Vainstein M.H."/>
            <person name="Zuccherato L.W."/>
            <person name="Simpson A.J."/>
            <person name="Zaha A."/>
        </authorList>
    </citation>
    <scope>NUCLEOTIDE SEQUENCE [LARGE SCALE GENOMIC DNA]</scope>
    <source>
        <strain evidence="1 2">7448</strain>
    </source>
</reference>
<dbReference type="EMBL" id="AE017244">
    <property type="protein sequence ID" value="ABP01119.1"/>
    <property type="molecule type" value="Genomic_DNA"/>
</dbReference>
<protein>
    <submittedName>
        <fullName evidence="1">Uncharacterized protein</fullName>
    </submittedName>
</protein>
<gene>
    <name evidence="1" type="ordered locus">MHP7448_0704</name>
</gene>
<dbReference type="HOGENOM" id="CLU_1968089_0_0_14"/>
<evidence type="ECO:0000313" key="2">
    <source>
        <dbReference type="Proteomes" id="UP000000553"/>
    </source>
</evidence>
<sequence>MVAKYNFESTLGGFSCFFVLDPASSSSNLKIRSFLGPCWSLTSSILTSRYNAPASSWEEASNLRSSCGFVFWLELVANSFSILTCFPVIECLNVNFNLRFLPYFSFVRKVSFLSNLIWISAELLSDW</sequence>
<name>A4Q7X1_MESH7</name>
<dbReference type="KEGG" id="mhp:MHP7448_0704"/>
<dbReference type="Proteomes" id="UP000000553">
    <property type="component" value="Chromosome"/>
</dbReference>
<proteinExistence type="predicted"/>
<accession>A4Q7X1</accession>
<dbReference type="AlphaFoldDB" id="A4Q7X1"/>
<evidence type="ECO:0000313" key="1">
    <source>
        <dbReference type="EMBL" id="ABP01119.1"/>
    </source>
</evidence>